<dbReference type="EMBL" id="FWEW01000613">
    <property type="protein sequence ID" value="SLM35292.1"/>
    <property type="molecule type" value="Genomic_DNA"/>
</dbReference>
<evidence type="ECO:0000256" key="7">
    <source>
        <dbReference type="ARBA" id="ARBA00022927"/>
    </source>
</evidence>
<evidence type="ECO:0000313" key="14">
    <source>
        <dbReference type="Proteomes" id="UP000192927"/>
    </source>
</evidence>
<dbReference type="Proteomes" id="UP000192927">
    <property type="component" value="Unassembled WGS sequence"/>
</dbReference>
<proteinExistence type="inferred from homology"/>
<keyword evidence="10 13" id="KW-0675">Receptor</keyword>
<dbReference type="GO" id="GO:0005789">
    <property type="term" value="C:endoplasmic reticulum membrane"/>
    <property type="evidence" value="ECO:0007669"/>
    <property type="project" value="UniProtKB-SubCell"/>
</dbReference>
<keyword evidence="8 12" id="KW-1133">Transmembrane helix</keyword>
<evidence type="ECO:0000256" key="2">
    <source>
        <dbReference type="ARBA" id="ARBA00010120"/>
    </source>
</evidence>
<feature type="region of interest" description="Disordered" evidence="11">
    <location>
        <begin position="249"/>
        <end position="355"/>
    </location>
</feature>
<evidence type="ECO:0000256" key="5">
    <source>
        <dbReference type="ARBA" id="ARBA00022824"/>
    </source>
</evidence>
<evidence type="ECO:0000256" key="10">
    <source>
        <dbReference type="ARBA" id="ARBA00023170"/>
    </source>
</evidence>
<evidence type="ECO:0000256" key="9">
    <source>
        <dbReference type="ARBA" id="ARBA00023136"/>
    </source>
</evidence>
<evidence type="ECO:0000256" key="6">
    <source>
        <dbReference type="ARBA" id="ARBA00022892"/>
    </source>
</evidence>
<feature type="transmembrane region" description="Helical" evidence="12">
    <location>
        <begin position="195"/>
        <end position="215"/>
    </location>
</feature>
<evidence type="ECO:0000313" key="13">
    <source>
        <dbReference type="EMBL" id="SLM35292.1"/>
    </source>
</evidence>
<keyword evidence="9 12" id="KW-0472">Membrane</keyword>
<keyword evidence="14" id="KW-1185">Reference proteome</keyword>
<comment type="similarity">
    <text evidence="2">Belongs to the ERD2 family.</text>
</comment>
<dbReference type="GO" id="GO:0015031">
    <property type="term" value="P:protein transport"/>
    <property type="evidence" value="ECO:0007669"/>
    <property type="project" value="UniProtKB-KW"/>
</dbReference>
<keyword evidence="3" id="KW-0813">Transport</keyword>
<feature type="transmembrane region" description="Helical" evidence="12">
    <location>
        <begin position="34"/>
        <end position="52"/>
    </location>
</feature>
<feature type="compositionally biased region" description="Basic and acidic residues" evidence="11">
    <location>
        <begin position="293"/>
        <end position="323"/>
    </location>
</feature>
<protein>
    <submittedName>
        <fullName evidence="13">ER lumen protein retaining receptor</fullName>
    </submittedName>
</protein>
<keyword evidence="5" id="KW-0256">Endoplasmic reticulum</keyword>
<comment type="subcellular location">
    <subcellularLocation>
        <location evidence="1">Endoplasmic reticulum membrane</location>
        <topology evidence="1">Multi-pass membrane protein</topology>
    </subcellularLocation>
</comment>
<feature type="transmembrane region" description="Helical" evidence="12">
    <location>
        <begin position="72"/>
        <end position="92"/>
    </location>
</feature>
<accession>A0A1W5CX02</accession>
<evidence type="ECO:0000256" key="3">
    <source>
        <dbReference type="ARBA" id="ARBA00022448"/>
    </source>
</evidence>
<evidence type="ECO:0000256" key="8">
    <source>
        <dbReference type="ARBA" id="ARBA00022989"/>
    </source>
</evidence>
<evidence type="ECO:0000256" key="11">
    <source>
        <dbReference type="SAM" id="MobiDB-lite"/>
    </source>
</evidence>
<evidence type="ECO:0000256" key="12">
    <source>
        <dbReference type="SAM" id="Phobius"/>
    </source>
</evidence>
<dbReference type="InterPro" id="IPR000133">
    <property type="entry name" value="ER_ret_rcpt"/>
</dbReference>
<keyword evidence="4 12" id="KW-0812">Transmembrane</keyword>
<dbReference type="GO" id="GO:0006621">
    <property type="term" value="P:protein retention in ER lumen"/>
    <property type="evidence" value="ECO:0007669"/>
    <property type="project" value="InterPro"/>
</dbReference>
<evidence type="ECO:0000256" key="4">
    <source>
        <dbReference type="ARBA" id="ARBA00022692"/>
    </source>
</evidence>
<reference evidence="14" key="1">
    <citation type="submission" date="2017-03" db="EMBL/GenBank/DDBJ databases">
        <authorList>
            <person name="Sharma R."/>
            <person name="Thines M."/>
        </authorList>
    </citation>
    <scope>NUCLEOTIDE SEQUENCE [LARGE SCALE GENOMIC DNA]</scope>
</reference>
<feature type="region of interest" description="Disordered" evidence="11">
    <location>
        <begin position="476"/>
        <end position="497"/>
    </location>
</feature>
<feature type="transmembrane region" description="Helical" evidence="12">
    <location>
        <begin position="104"/>
        <end position="123"/>
    </location>
</feature>
<keyword evidence="7" id="KW-0653">Protein transport</keyword>
<keyword evidence="6" id="KW-0931">ER-Golgi transport</keyword>
<organism evidence="13 14">
    <name type="scientific">Lasallia pustulata</name>
    <dbReference type="NCBI Taxonomy" id="136370"/>
    <lineage>
        <taxon>Eukaryota</taxon>
        <taxon>Fungi</taxon>
        <taxon>Dikarya</taxon>
        <taxon>Ascomycota</taxon>
        <taxon>Pezizomycotina</taxon>
        <taxon>Lecanoromycetes</taxon>
        <taxon>OSLEUM clade</taxon>
        <taxon>Umbilicariomycetidae</taxon>
        <taxon>Umbilicariales</taxon>
        <taxon>Umbilicariaceae</taxon>
        <taxon>Lasallia</taxon>
    </lineage>
</organism>
<feature type="transmembrane region" description="Helical" evidence="12">
    <location>
        <begin position="166"/>
        <end position="183"/>
    </location>
</feature>
<dbReference type="GO" id="GO:0046923">
    <property type="term" value="F:ER retention sequence binding"/>
    <property type="evidence" value="ECO:0007669"/>
    <property type="project" value="InterPro"/>
</dbReference>
<dbReference type="PRINTS" id="PR00660">
    <property type="entry name" value="ERLUMENR"/>
</dbReference>
<feature type="transmembrane region" description="Helical" evidence="12">
    <location>
        <begin position="135"/>
        <end position="154"/>
    </location>
</feature>
<feature type="compositionally biased region" description="Polar residues" evidence="11">
    <location>
        <begin position="338"/>
        <end position="352"/>
    </location>
</feature>
<name>A0A1W5CX02_9LECA</name>
<dbReference type="AlphaFoldDB" id="A0A1W5CX02"/>
<dbReference type="Pfam" id="PF00810">
    <property type="entry name" value="ER_lumen_recept"/>
    <property type="match status" value="1"/>
</dbReference>
<dbReference type="PANTHER" id="PTHR10585">
    <property type="entry name" value="ER LUMEN PROTEIN RETAINING RECEPTOR"/>
    <property type="match status" value="1"/>
</dbReference>
<sequence>MVAMNVFRVLGDVSHTVSKCILIWAIHSNKSAEGVSLITQALYAAVFCTRYLDLFYLFTKEGRRHFSMWNFVLKNFYILSSFYIIFLMMRVYARTREREKAWKMGAYCSIGSLIAAPVVAWIFKKWEGSGYLQTLWTFSIILESVCVLPQLLLLRQTTVPTVIDSFYLLTLGSYRAFYIINWIERWIVERHFGPIEVLFGIIQTAFYIDFAWVYWTRQRVKLRNGGVVDSEDLSRGWLVSRLLGRGRGSLDEEEQPATGANGDSIRRPVRNGGRWGARGISVSADEGALDAPEQIKQKVDRGGSATKDNERAAGILQRDKHDTSDDDSDDDTLPYHNNGANGTTKGSVNGAASLQPLDYDNPFPALQVPPPIDIGPLFPGHIPPFQRPKSSPSTFGPNVEDLLFAENPFRIKQEDYPPSTFPMSPVPSAKVASPYYGENYPPSSAHSTPAVRQAHVPIAPDPVGLRQMNALKRMRDEEEYQDYGPKRRKRAASQAGSVELNEEEQLLIRLKEEENLPWKDIAVRFQTDLGKSYQVPALQMRFKRLRERMRAWTETDVQALEQAFDYWERFQFDIIAAKMLDFGATERWPAKYCARKWEELHPGRASFQSQSNFLQDPWDTISPVEPSIHSPRPQ</sequence>
<evidence type="ECO:0000256" key="1">
    <source>
        <dbReference type="ARBA" id="ARBA00004477"/>
    </source>
</evidence>
<dbReference type="GO" id="GO:0016192">
    <property type="term" value="P:vesicle-mediated transport"/>
    <property type="evidence" value="ECO:0007669"/>
    <property type="project" value="UniProtKB-KW"/>
</dbReference>